<dbReference type="EMBL" id="CP139487">
    <property type="protein sequence ID" value="WPU66970.1"/>
    <property type="molecule type" value="Genomic_DNA"/>
</dbReference>
<dbReference type="PANTHER" id="PTHR35585">
    <property type="entry name" value="HHE DOMAIN PROTEIN (AFU_ORTHOLOGUE AFUA_4G00730)"/>
    <property type="match status" value="1"/>
</dbReference>
<evidence type="ECO:0000313" key="3">
    <source>
        <dbReference type="Proteomes" id="UP001324634"/>
    </source>
</evidence>
<sequence>MDIYEALKKDHEELKIVLEELVSLRADDDYRYVLIEEIRNVLVPHSRAEESIFYNTLRAVNADKKIVFHGYQEHLETETLLRTLQVMDRMNLDWKATAKKLQESFLHHIEDEENEIFAEAQKAFTEEEAVSMADAFLQLKPKIEKEGFMKNTVDMVINLLPPRLADKLRNIGENRAA</sequence>
<dbReference type="KEGG" id="psti:SOO65_09425"/>
<dbReference type="AlphaFoldDB" id="A0AAX4HUB6"/>
<reference evidence="2 3" key="1">
    <citation type="submission" date="2023-11" db="EMBL/GenBank/DDBJ databases">
        <title>Peredibacter starrii A3.12.</title>
        <authorList>
            <person name="Mitchell R.J."/>
        </authorList>
    </citation>
    <scope>NUCLEOTIDE SEQUENCE [LARGE SCALE GENOMIC DNA]</scope>
    <source>
        <strain evidence="2 3">A3.12</strain>
    </source>
</reference>
<evidence type="ECO:0000259" key="1">
    <source>
        <dbReference type="Pfam" id="PF01814"/>
    </source>
</evidence>
<proteinExistence type="predicted"/>
<dbReference type="Proteomes" id="UP001324634">
    <property type="component" value="Chromosome"/>
</dbReference>
<dbReference type="InterPro" id="IPR012312">
    <property type="entry name" value="Hemerythrin-like"/>
</dbReference>
<name>A0AAX4HUB6_9BACT</name>
<dbReference type="RefSeq" id="WP_321399699.1">
    <property type="nucleotide sequence ID" value="NZ_CP139487.1"/>
</dbReference>
<accession>A0AAX4HUB6</accession>
<protein>
    <submittedName>
        <fullName evidence="2">Hemerythrin domain-containing protein</fullName>
    </submittedName>
</protein>
<gene>
    <name evidence="2" type="ORF">SOO65_09425</name>
</gene>
<feature type="domain" description="Hemerythrin-like" evidence="1">
    <location>
        <begin position="3"/>
        <end position="119"/>
    </location>
</feature>
<organism evidence="2 3">
    <name type="scientific">Peredibacter starrii</name>
    <dbReference type="NCBI Taxonomy" id="28202"/>
    <lineage>
        <taxon>Bacteria</taxon>
        <taxon>Pseudomonadati</taxon>
        <taxon>Bdellovibrionota</taxon>
        <taxon>Bacteriovoracia</taxon>
        <taxon>Bacteriovoracales</taxon>
        <taxon>Bacteriovoracaceae</taxon>
        <taxon>Peredibacter</taxon>
    </lineage>
</organism>
<evidence type="ECO:0000313" key="2">
    <source>
        <dbReference type="EMBL" id="WPU66970.1"/>
    </source>
</evidence>
<keyword evidence="3" id="KW-1185">Reference proteome</keyword>
<dbReference type="PANTHER" id="PTHR35585:SF1">
    <property type="entry name" value="HHE DOMAIN PROTEIN (AFU_ORTHOLOGUE AFUA_4G00730)"/>
    <property type="match status" value="1"/>
</dbReference>
<dbReference type="Pfam" id="PF01814">
    <property type="entry name" value="Hemerythrin"/>
    <property type="match status" value="1"/>
</dbReference>
<dbReference type="Gene3D" id="1.20.120.520">
    <property type="entry name" value="nmb1532 protein domain like"/>
    <property type="match status" value="1"/>
</dbReference>